<keyword evidence="2 8" id="KW-0645">Protease</keyword>
<feature type="chain" id="PRO_5040272973" description="Peptidase S1 domain-containing protein" evidence="9">
    <location>
        <begin position="21"/>
        <end position="281"/>
    </location>
</feature>
<dbReference type="SMART" id="SM00020">
    <property type="entry name" value="Tryp_SPc"/>
    <property type="match status" value="1"/>
</dbReference>
<reference evidence="11" key="1">
    <citation type="submission" date="2022-01" db="EMBL/GenBank/DDBJ databases">
        <authorList>
            <person name="King R."/>
        </authorList>
    </citation>
    <scope>NUCLEOTIDE SEQUENCE</scope>
</reference>
<evidence type="ECO:0000256" key="3">
    <source>
        <dbReference type="ARBA" id="ARBA00022729"/>
    </source>
</evidence>
<accession>A0A9N9MEY8</accession>
<protein>
    <recommendedName>
        <fullName evidence="10">Peptidase S1 domain-containing protein</fullName>
    </recommendedName>
</protein>
<evidence type="ECO:0000313" key="12">
    <source>
        <dbReference type="Proteomes" id="UP001152799"/>
    </source>
</evidence>
<feature type="domain" description="Peptidase S1" evidence="10">
    <location>
        <begin position="39"/>
        <end position="264"/>
    </location>
</feature>
<dbReference type="InterPro" id="IPR001314">
    <property type="entry name" value="Peptidase_S1A"/>
</dbReference>
<dbReference type="FunFam" id="2.40.10.10:FF:000077">
    <property type="entry name" value="Predicted protein"/>
    <property type="match status" value="1"/>
</dbReference>
<dbReference type="InterPro" id="IPR050430">
    <property type="entry name" value="Peptidase_S1"/>
</dbReference>
<name>A0A9N9MEY8_9CUCU</name>
<dbReference type="EMBL" id="OU892277">
    <property type="protein sequence ID" value="CAG9760557.1"/>
    <property type="molecule type" value="Genomic_DNA"/>
</dbReference>
<dbReference type="PROSITE" id="PS00135">
    <property type="entry name" value="TRYPSIN_SER"/>
    <property type="match status" value="1"/>
</dbReference>
<dbReference type="InterPro" id="IPR043504">
    <property type="entry name" value="Peptidase_S1_PA_chymotrypsin"/>
</dbReference>
<evidence type="ECO:0000259" key="10">
    <source>
        <dbReference type="PROSITE" id="PS50240"/>
    </source>
</evidence>
<organism evidence="11 12">
    <name type="scientific">Ceutorhynchus assimilis</name>
    <name type="common">cabbage seed weevil</name>
    <dbReference type="NCBI Taxonomy" id="467358"/>
    <lineage>
        <taxon>Eukaryota</taxon>
        <taxon>Metazoa</taxon>
        <taxon>Ecdysozoa</taxon>
        <taxon>Arthropoda</taxon>
        <taxon>Hexapoda</taxon>
        <taxon>Insecta</taxon>
        <taxon>Pterygota</taxon>
        <taxon>Neoptera</taxon>
        <taxon>Endopterygota</taxon>
        <taxon>Coleoptera</taxon>
        <taxon>Polyphaga</taxon>
        <taxon>Cucujiformia</taxon>
        <taxon>Curculionidae</taxon>
        <taxon>Ceutorhynchinae</taxon>
        <taxon>Ceutorhynchus</taxon>
    </lineage>
</organism>
<dbReference type="InterPro" id="IPR033116">
    <property type="entry name" value="TRYPSIN_SER"/>
</dbReference>
<evidence type="ECO:0000256" key="7">
    <source>
        <dbReference type="ARBA" id="ARBA00023157"/>
    </source>
</evidence>
<evidence type="ECO:0000256" key="4">
    <source>
        <dbReference type="ARBA" id="ARBA00022801"/>
    </source>
</evidence>
<dbReference type="PANTHER" id="PTHR24276">
    <property type="entry name" value="POLYSERASE-RELATED"/>
    <property type="match status" value="1"/>
</dbReference>
<keyword evidence="5 8" id="KW-0720">Serine protease</keyword>
<dbReference type="Proteomes" id="UP001152799">
    <property type="component" value="Chromosome 1"/>
</dbReference>
<dbReference type="Pfam" id="PF00089">
    <property type="entry name" value="Trypsin"/>
    <property type="match status" value="1"/>
</dbReference>
<dbReference type="PRINTS" id="PR00722">
    <property type="entry name" value="CHYMOTRYPSIN"/>
</dbReference>
<dbReference type="PROSITE" id="PS00134">
    <property type="entry name" value="TRYPSIN_HIS"/>
    <property type="match status" value="1"/>
</dbReference>
<dbReference type="GO" id="GO:0004252">
    <property type="term" value="F:serine-type endopeptidase activity"/>
    <property type="evidence" value="ECO:0007669"/>
    <property type="project" value="InterPro"/>
</dbReference>
<dbReference type="PROSITE" id="PS50240">
    <property type="entry name" value="TRYPSIN_DOM"/>
    <property type="match status" value="1"/>
</dbReference>
<evidence type="ECO:0000256" key="6">
    <source>
        <dbReference type="ARBA" id="ARBA00023145"/>
    </source>
</evidence>
<evidence type="ECO:0000256" key="1">
    <source>
        <dbReference type="ARBA" id="ARBA00007664"/>
    </source>
</evidence>
<keyword evidence="3 9" id="KW-0732">Signal</keyword>
<sequence>MIYCVCYCVMFLVLVSGGHCVPRLSDRQRLLQMKNELRIIGGSPANIKDYPYQVLLLIDDKASCGGSIINENFIVTAAHCIYDVAASQVKIRAGSSDRTSGGQVVGVKSVNYLDDFNIDTYDFDIAVLELVTALVFGDEVAAINLPDSDYKVEQGEIAIATGWGQTDPDDETLPDILQSVELPEIVSQTCKNYYGSLITTRMFCAGYKEGGKDTCLGDSGGPLVANGLLLGITSWGGERCAQSGFPGVFTNVPYFRDYIDFIISSPNKRFTLRQKFKSKRI</sequence>
<dbReference type="Gene3D" id="2.40.10.10">
    <property type="entry name" value="Trypsin-like serine proteases"/>
    <property type="match status" value="1"/>
</dbReference>
<keyword evidence="6" id="KW-0865">Zymogen</keyword>
<dbReference type="CDD" id="cd00190">
    <property type="entry name" value="Tryp_SPc"/>
    <property type="match status" value="1"/>
</dbReference>
<dbReference type="OrthoDB" id="10051896at2759"/>
<keyword evidence="4 8" id="KW-0378">Hydrolase</keyword>
<dbReference type="InterPro" id="IPR001254">
    <property type="entry name" value="Trypsin_dom"/>
</dbReference>
<comment type="similarity">
    <text evidence="1">Belongs to the peptidase S1 family.</text>
</comment>
<dbReference type="PANTHER" id="PTHR24276:SF91">
    <property type="entry name" value="AT26814P-RELATED"/>
    <property type="match status" value="1"/>
</dbReference>
<dbReference type="AlphaFoldDB" id="A0A9N9MEY8"/>
<dbReference type="GO" id="GO:0006508">
    <property type="term" value="P:proteolysis"/>
    <property type="evidence" value="ECO:0007669"/>
    <property type="project" value="UniProtKB-KW"/>
</dbReference>
<evidence type="ECO:0000256" key="5">
    <source>
        <dbReference type="ARBA" id="ARBA00022825"/>
    </source>
</evidence>
<dbReference type="InterPro" id="IPR018114">
    <property type="entry name" value="TRYPSIN_HIS"/>
</dbReference>
<feature type="signal peptide" evidence="9">
    <location>
        <begin position="1"/>
        <end position="20"/>
    </location>
</feature>
<evidence type="ECO:0000313" key="11">
    <source>
        <dbReference type="EMBL" id="CAG9760557.1"/>
    </source>
</evidence>
<proteinExistence type="inferred from homology"/>
<evidence type="ECO:0000256" key="8">
    <source>
        <dbReference type="RuleBase" id="RU363034"/>
    </source>
</evidence>
<evidence type="ECO:0000256" key="2">
    <source>
        <dbReference type="ARBA" id="ARBA00022670"/>
    </source>
</evidence>
<dbReference type="InterPro" id="IPR009003">
    <property type="entry name" value="Peptidase_S1_PA"/>
</dbReference>
<keyword evidence="7" id="KW-1015">Disulfide bond</keyword>
<dbReference type="SUPFAM" id="SSF50494">
    <property type="entry name" value="Trypsin-like serine proteases"/>
    <property type="match status" value="1"/>
</dbReference>
<evidence type="ECO:0000256" key="9">
    <source>
        <dbReference type="SAM" id="SignalP"/>
    </source>
</evidence>
<gene>
    <name evidence="11" type="ORF">CEUTPL_LOCUS1281</name>
</gene>
<keyword evidence="12" id="KW-1185">Reference proteome</keyword>